<gene>
    <name evidence="1" type="ORF">MUK42_18864</name>
</gene>
<accession>A0A9E7EUL5</accession>
<dbReference type="Proteomes" id="UP001055439">
    <property type="component" value="Chromosome 10"/>
</dbReference>
<dbReference type="OrthoDB" id="773860at2759"/>
<evidence type="ECO:0000313" key="1">
    <source>
        <dbReference type="EMBL" id="URD84234.1"/>
    </source>
</evidence>
<organism evidence="1 2">
    <name type="scientific">Musa troglodytarum</name>
    <name type="common">fe'i banana</name>
    <dbReference type="NCBI Taxonomy" id="320322"/>
    <lineage>
        <taxon>Eukaryota</taxon>
        <taxon>Viridiplantae</taxon>
        <taxon>Streptophyta</taxon>
        <taxon>Embryophyta</taxon>
        <taxon>Tracheophyta</taxon>
        <taxon>Spermatophyta</taxon>
        <taxon>Magnoliopsida</taxon>
        <taxon>Liliopsida</taxon>
        <taxon>Zingiberales</taxon>
        <taxon>Musaceae</taxon>
        <taxon>Musa</taxon>
    </lineage>
</organism>
<keyword evidence="2" id="KW-1185">Reference proteome</keyword>
<proteinExistence type="predicted"/>
<protein>
    <submittedName>
        <fullName evidence="1">Uncharacterized protein</fullName>
    </submittedName>
</protein>
<dbReference type="AlphaFoldDB" id="A0A9E7EUL5"/>
<dbReference type="EMBL" id="CP097503">
    <property type="protein sequence ID" value="URD84234.1"/>
    <property type="molecule type" value="Genomic_DNA"/>
</dbReference>
<name>A0A9E7EUL5_9LILI</name>
<evidence type="ECO:0000313" key="2">
    <source>
        <dbReference type="Proteomes" id="UP001055439"/>
    </source>
</evidence>
<sequence length="92" mass="10252">MIGWNGPFGSGISRERDHWSYARTCSGLEVFGAKRVEFGLVLVSKKVDILAVLLGRKLFLAEEKGMWLFLASYFMEQVEDATGISYQPSTSA</sequence>
<reference evidence="1" key="1">
    <citation type="submission" date="2022-05" db="EMBL/GenBank/DDBJ databases">
        <title>The Musa troglodytarum L. genome provides insights into the mechanism of non-climacteric behaviour and enrichment of carotenoids.</title>
        <authorList>
            <person name="Wang J."/>
        </authorList>
    </citation>
    <scope>NUCLEOTIDE SEQUENCE</scope>
    <source>
        <tissue evidence="1">Leaf</tissue>
    </source>
</reference>